<organism evidence="2 3">
    <name type="scientific">Methylocystis borbori</name>
    <dbReference type="NCBI Taxonomy" id="3118750"/>
    <lineage>
        <taxon>Bacteria</taxon>
        <taxon>Pseudomonadati</taxon>
        <taxon>Pseudomonadota</taxon>
        <taxon>Alphaproteobacteria</taxon>
        <taxon>Hyphomicrobiales</taxon>
        <taxon>Methylocystaceae</taxon>
        <taxon>Methylocystis</taxon>
    </lineage>
</organism>
<dbReference type="Pfam" id="PF09722">
    <property type="entry name" value="Xre_MbcA_ParS_C"/>
    <property type="match status" value="1"/>
</dbReference>
<accession>A0ABU7XHL2</accession>
<feature type="domain" description="Antitoxin Xre/MbcA/ParS-like toxin-binding" evidence="1">
    <location>
        <begin position="82"/>
        <end position="131"/>
    </location>
</feature>
<keyword evidence="3" id="KW-1185">Reference proteome</keyword>
<dbReference type="RefSeq" id="WP_332081899.1">
    <property type="nucleotide sequence ID" value="NZ_JAZHYN010000026.1"/>
</dbReference>
<dbReference type="Proteomes" id="UP001350748">
    <property type="component" value="Unassembled WGS sequence"/>
</dbReference>
<name>A0ABU7XHL2_9HYPH</name>
<sequence>MEIQSAIDDLTAALGVYPLAGRAAPQIMAYELPRLLKDFTREEIEDVVAPRRTLVRRAAQKQALTTVEIDRALRLARIRLQALRTFGAPEKADRWLRKPTPALSNQTPMKLLQTETGAQQVQELLVQIAHGIFI</sequence>
<dbReference type="NCBIfam" id="TIGR02293">
    <property type="entry name" value="TAS_TIGR02293"/>
    <property type="match status" value="1"/>
</dbReference>
<dbReference type="InterPro" id="IPR011979">
    <property type="entry name" value="Antitox_Xre"/>
</dbReference>
<gene>
    <name evidence="2" type="ORF">V3H18_10065</name>
</gene>
<dbReference type="InterPro" id="IPR024467">
    <property type="entry name" value="Xre/MbcA/ParS-like_toxin-bd"/>
</dbReference>
<dbReference type="EMBL" id="JAZHYN010000026">
    <property type="protein sequence ID" value="MEF3366876.1"/>
    <property type="molecule type" value="Genomic_DNA"/>
</dbReference>
<evidence type="ECO:0000313" key="3">
    <source>
        <dbReference type="Proteomes" id="UP001350748"/>
    </source>
</evidence>
<protein>
    <submittedName>
        <fullName evidence="2">Antitoxin Xre/MbcA/ParS toxin-binding domain-containing protein</fullName>
    </submittedName>
</protein>
<comment type="caution">
    <text evidence="2">The sequence shown here is derived from an EMBL/GenBank/DDBJ whole genome shotgun (WGS) entry which is preliminary data.</text>
</comment>
<reference evidence="2 3" key="1">
    <citation type="submission" date="2024-02" db="EMBL/GenBank/DDBJ databases">
        <authorList>
            <person name="Grouzdev D."/>
        </authorList>
    </citation>
    <scope>NUCLEOTIDE SEQUENCE [LARGE SCALE GENOMIC DNA]</scope>
    <source>
        <strain evidence="2 3">9N</strain>
    </source>
</reference>
<evidence type="ECO:0000259" key="1">
    <source>
        <dbReference type="Pfam" id="PF09722"/>
    </source>
</evidence>
<proteinExistence type="predicted"/>
<evidence type="ECO:0000313" key="2">
    <source>
        <dbReference type="EMBL" id="MEF3366876.1"/>
    </source>
</evidence>